<keyword evidence="4" id="KW-0503">Monooxygenase</keyword>
<comment type="cofactor">
    <cofactor evidence="1 3">
        <name>heme</name>
        <dbReference type="ChEBI" id="CHEBI:30413"/>
    </cofactor>
</comment>
<dbReference type="InterPro" id="IPR050121">
    <property type="entry name" value="Cytochrome_P450_monoxygenase"/>
</dbReference>
<dbReference type="GO" id="GO:0004497">
    <property type="term" value="F:monooxygenase activity"/>
    <property type="evidence" value="ECO:0007669"/>
    <property type="project" value="UniProtKB-KW"/>
</dbReference>
<feature type="binding site" description="axial binding residue" evidence="3">
    <location>
        <position position="412"/>
    </location>
    <ligand>
        <name>heme</name>
        <dbReference type="ChEBI" id="CHEBI:30413"/>
    </ligand>
    <ligandPart>
        <name>Fe</name>
        <dbReference type="ChEBI" id="CHEBI:18248"/>
    </ligandPart>
</feature>
<dbReference type="EMBL" id="JABELX010000011">
    <property type="protein sequence ID" value="NNH73850.1"/>
    <property type="molecule type" value="Genomic_DNA"/>
</dbReference>
<dbReference type="GO" id="GO:0005506">
    <property type="term" value="F:iron ion binding"/>
    <property type="evidence" value="ECO:0007669"/>
    <property type="project" value="InterPro"/>
</dbReference>
<reference evidence="5 6" key="1">
    <citation type="submission" date="2020-05" db="EMBL/GenBank/DDBJ databases">
        <title>MicrobeNet Type strains.</title>
        <authorList>
            <person name="Nicholson A.C."/>
        </authorList>
    </citation>
    <scope>NUCLEOTIDE SEQUENCE [LARGE SCALE GENOMIC DNA]</scope>
    <source>
        <strain evidence="5 6">JCM 3224</strain>
    </source>
</reference>
<evidence type="ECO:0000313" key="6">
    <source>
        <dbReference type="Proteomes" id="UP000586827"/>
    </source>
</evidence>
<organism evidence="5 6">
    <name type="scientific">Nocardia uniformis</name>
    <dbReference type="NCBI Taxonomy" id="53432"/>
    <lineage>
        <taxon>Bacteria</taxon>
        <taxon>Bacillati</taxon>
        <taxon>Actinomycetota</taxon>
        <taxon>Actinomycetes</taxon>
        <taxon>Mycobacteriales</taxon>
        <taxon>Nocardiaceae</taxon>
        <taxon>Nocardia</taxon>
    </lineage>
</organism>
<evidence type="ECO:0000256" key="4">
    <source>
        <dbReference type="RuleBase" id="RU000461"/>
    </source>
</evidence>
<evidence type="ECO:0000256" key="3">
    <source>
        <dbReference type="PIRSR" id="PIRSR602401-1"/>
    </source>
</evidence>
<gene>
    <name evidence="5" type="ORF">HLB23_29025</name>
</gene>
<evidence type="ECO:0000313" key="5">
    <source>
        <dbReference type="EMBL" id="NNH73850.1"/>
    </source>
</evidence>
<dbReference type="Pfam" id="PF00067">
    <property type="entry name" value="p450"/>
    <property type="match status" value="1"/>
</dbReference>
<dbReference type="PRINTS" id="PR00463">
    <property type="entry name" value="EP450I"/>
</dbReference>
<dbReference type="GO" id="GO:0016705">
    <property type="term" value="F:oxidoreductase activity, acting on paired donors, with incorporation or reduction of molecular oxygen"/>
    <property type="evidence" value="ECO:0007669"/>
    <property type="project" value="InterPro"/>
</dbReference>
<keyword evidence="3 4" id="KW-0479">Metal-binding</keyword>
<keyword evidence="3 4" id="KW-0408">Iron</keyword>
<dbReference type="InterPro" id="IPR001128">
    <property type="entry name" value="Cyt_P450"/>
</dbReference>
<protein>
    <submittedName>
        <fullName evidence="5">Cytochrome P450</fullName>
    </submittedName>
</protein>
<name>A0A849CBW0_9NOCA</name>
<evidence type="ECO:0000256" key="2">
    <source>
        <dbReference type="ARBA" id="ARBA00010617"/>
    </source>
</evidence>
<comment type="caution">
    <text evidence="5">The sequence shown here is derived from an EMBL/GenBank/DDBJ whole genome shotgun (WGS) entry which is preliminary data.</text>
</comment>
<keyword evidence="6" id="KW-1185">Reference proteome</keyword>
<evidence type="ECO:0000256" key="1">
    <source>
        <dbReference type="ARBA" id="ARBA00001971"/>
    </source>
</evidence>
<sequence length="465" mass="51779">MIRTRRDAPEAIPHPRGRLPILGDVTTLNLGSPTQQAARDAARLGPIFERRVFTQPVVIVSGAELIAEINDDAAWCKKIAPIFLPLREVAAGLFTSDNDSPSWRLAHHVLAPGFTRPAMARYHDTMTAAVGELLDEWRAHPRRADIGADMNSLTLEIIGRSAFGMGFGSFTGADGPHPFVEAMLRGLTWVHRTINLPTAVQHTVFRRQLMQVEQDIALLHATVDDVIAARRREGNADPTDLLGLMLTSVDPETGERMSPEAIRAECLTMLVAGHETSAGAAAFAMWELSRRPEIVARIRAELAEHCGPAPLRLDFEQVARLRYLRRVVDETLRLYPVAPGYFRRPRQPTMLADRYPFTPDQWVLVLTLAAHRDPAAWGPDADRFDPDRWGPDRIRPLGEHVYKPFGTGARACLGRAFALHELVLTLAHIVSAFDLAPDPTYLRLRVSEQLTLKPRGLRIRLSPRA</sequence>
<proteinExistence type="inferred from homology"/>
<dbReference type="RefSeq" id="WP_067521781.1">
    <property type="nucleotide sequence ID" value="NZ_JABELX010000011.1"/>
</dbReference>
<dbReference type="PRINTS" id="PR00385">
    <property type="entry name" value="P450"/>
</dbReference>
<dbReference type="PANTHER" id="PTHR24305">
    <property type="entry name" value="CYTOCHROME P450"/>
    <property type="match status" value="1"/>
</dbReference>
<dbReference type="PROSITE" id="PS00086">
    <property type="entry name" value="CYTOCHROME_P450"/>
    <property type="match status" value="1"/>
</dbReference>
<accession>A0A849CBW0</accession>
<dbReference type="InterPro" id="IPR002401">
    <property type="entry name" value="Cyt_P450_E_grp-I"/>
</dbReference>
<dbReference type="AlphaFoldDB" id="A0A849CBW0"/>
<dbReference type="SUPFAM" id="SSF48264">
    <property type="entry name" value="Cytochrome P450"/>
    <property type="match status" value="1"/>
</dbReference>
<dbReference type="PANTHER" id="PTHR24305:SF166">
    <property type="entry name" value="CYTOCHROME P450 12A4, MITOCHONDRIAL-RELATED"/>
    <property type="match status" value="1"/>
</dbReference>
<dbReference type="InterPro" id="IPR017972">
    <property type="entry name" value="Cyt_P450_CS"/>
</dbReference>
<keyword evidence="4" id="KW-0560">Oxidoreductase</keyword>
<keyword evidence="3 4" id="KW-0349">Heme</keyword>
<dbReference type="Gene3D" id="1.10.630.10">
    <property type="entry name" value="Cytochrome P450"/>
    <property type="match status" value="1"/>
</dbReference>
<dbReference type="InterPro" id="IPR036396">
    <property type="entry name" value="Cyt_P450_sf"/>
</dbReference>
<comment type="similarity">
    <text evidence="2 4">Belongs to the cytochrome P450 family.</text>
</comment>
<dbReference type="Proteomes" id="UP000586827">
    <property type="component" value="Unassembled WGS sequence"/>
</dbReference>
<dbReference type="GO" id="GO:0020037">
    <property type="term" value="F:heme binding"/>
    <property type="evidence" value="ECO:0007669"/>
    <property type="project" value="InterPro"/>
</dbReference>